<dbReference type="Proteomes" id="UP000199111">
    <property type="component" value="Unassembled WGS sequence"/>
</dbReference>
<evidence type="ECO:0000313" key="2">
    <source>
        <dbReference type="EMBL" id="SFK96455.1"/>
    </source>
</evidence>
<name>A0A1I4DSU4_9ACTN</name>
<dbReference type="InterPro" id="IPR056077">
    <property type="entry name" value="DUF7660"/>
</dbReference>
<gene>
    <name evidence="2" type="ORF">SAMN05216275_14360</name>
</gene>
<accession>A0A1I4DSU4</accession>
<protein>
    <recommendedName>
        <fullName evidence="1">DUF7660 domain-containing protein</fullName>
    </recommendedName>
</protein>
<organism evidence="2 3">
    <name type="scientific">Streptosporangium canum</name>
    <dbReference type="NCBI Taxonomy" id="324952"/>
    <lineage>
        <taxon>Bacteria</taxon>
        <taxon>Bacillati</taxon>
        <taxon>Actinomycetota</taxon>
        <taxon>Actinomycetes</taxon>
        <taxon>Streptosporangiales</taxon>
        <taxon>Streptosporangiaceae</taxon>
        <taxon>Streptosporangium</taxon>
    </lineage>
</organism>
<evidence type="ECO:0000313" key="3">
    <source>
        <dbReference type="Proteomes" id="UP000199111"/>
    </source>
</evidence>
<keyword evidence="3" id="KW-1185">Reference proteome</keyword>
<proteinExistence type="predicted"/>
<reference evidence="3" key="1">
    <citation type="submission" date="2016-10" db="EMBL/GenBank/DDBJ databases">
        <authorList>
            <person name="Varghese N."/>
            <person name="Submissions S."/>
        </authorList>
    </citation>
    <scope>NUCLEOTIDE SEQUENCE [LARGE SCALE GENOMIC DNA]</scope>
    <source>
        <strain evidence="3">CGMCC 4.2126</strain>
    </source>
</reference>
<dbReference type="AlphaFoldDB" id="A0A1I4DSU4"/>
<dbReference type="GeneID" id="96303091"/>
<evidence type="ECO:0000259" key="1">
    <source>
        <dbReference type="Pfam" id="PF24693"/>
    </source>
</evidence>
<dbReference type="EMBL" id="FOQY01000043">
    <property type="protein sequence ID" value="SFK96455.1"/>
    <property type="molecule type" value="Genomic_DNA"/>
</dbReference>
<sequence>MRQNNTSPAAAEAVATREDLARYVEALHAELISGAVWENDRLDRFLGALASWIKSSPGYYTNTGRPAPDDASWSFFANALGAATIYE</sequence>
<dbReference type="RefSeq" id="WP_093891612.1">
    <property type="nucleotide sequence ID" value="NZ_FOQY01000043.1"/>
</dbReference>
<dbReference type="Pfam" id="PF24693">
    <property type="entry name" value="DUF7660"/>
    <property type="match status" value="1"/>
</dbReference>
<feature type="domain" description="DUF7660" evidence="1">
    <location>
        <begin position="16"/>
        <end position="87"/>
    </location>
</feature>